<feature type="transmembrane region" description="Helical" evidence="1">
    <location>
        <begin position="183"/>
        <end position="205"/>
    </location>
</feature>
<feature type="transmembrane region" description="Helical" evidence="1">
    <location>
        <begin position="150"/>
        <end position="171"/>
    </location>
</feature>
<comment type="caution">
    <text evidence="3">The sequence shown here is derived from an EMBL/GenBank/DDBJ whole genome shotgun (WGS) entry which is preliminary data.</text>
</comment>
<dbReference type="SUPFAM" id="SSF52540">
    <property type="entry name" value="P-loop containing nucleoside triphosphate hydrolases"/>
    <property type="match status" value="1"/>
</dbReference>
<reference evidence="4" key="1">
    <citation type="journal article" date="2019" name="Int. J. Syst. Evol. Microbiol.">
        <title>The Global Catalogue of Microorganisms (GCM) 10K type strain sequencing project: providing services to taxonomists for standard genome sequencing and annotation.</title>
        <authorList>
            <consortium name="The Broad Institute Genomics Platform"/>
            <consortium name="The Broad Institute Genome Sequencing Center for Infectious Disease"/>
            <person name="Wu L."/>
            <person name="Ma J."/>
        </authorList>
    </citation>
    <scope>NUCLEOTIDE SEQUENCE [LARGE SCALE GENOMIC DNA]</scope>
    <source>
        <strain evidence="4">JCM 18514</strain>
    </source>
</reference>
<keyword evidence="1" id="KW-1133">Transmembrane helix</keyword>
<evidence type="ECO:0000313" key="4">
    <source>
        <dbReference type="Proteomes" id="UP001500200"/>
    </source>
</evidence>
<proteinExistence type="predicted"/>
<dbReference type="Pfam" id="PF20693">
    <property type="entry name" value="YobI-ATPase"/>
    <property type="match status" value="1"/>
</dbReference>
<evidence type="ECO:0000259" key="2">
    <source>
        <dbReference type="Pfam" id="PF20693"/>
    </source>
</evidence>
<protein>
    <submittedName>
        <fullName evidence="3">P-loop NTPase fold protein</fullName>
    </submittedName>
</protein>
<evidence type="ECO:0000256" key="1">
    <source>
        <dbReference type="SAM" id="Phobius"/>
    </source>
</evidence>
<accession>A0ABP9SC27</accession>
<dbReference type="Proteomes" id="UP001500200">
    <property type="component" value="Unassembled WGS sequence"/>
</dbReference>
<dbReference type="EMBL" id="BAABKK010000011">
    <property type="protein sequence ID" value="GAA5194022.1"/>
    <property type="molecule type" value="Genomic_DNA"/>
</dbReference>
<dbReference type="RefSeq" id="WP_345449227.1">
    <property type="nucleotide sequence ID" value="NZ_BAABKK010000011.1"/>
</dbReference>
<evidence type="ECO:0000313" key="3">
    <source>
        <dbReference type="EMBL" id="GAA5194022.1"/>
    </source>
</evidence>
<name>A0ABP9SC27_9MICC</name>
<keyword evidence="1" id="KW-0812">Transmembrane</keyword>
<dbReference type="InterPro" id="IPR027417">
    <property type="entry name" value="P-loop_NTPase"/>
</dbReference>
<feature type="domain" description="YobI-like P-loop NTPase" evidence="2">
    <location>
        <begin position="30"/>
        <end position="435"/>
    </location>
</feature>
<keyword evidence="4" id="KW-1185">Reference proteome</keyword>
<dbReference type="InterPro" id="IPR048428">
    <property type="entry name" value="YobI-NTPase"/>
</dbReference>
<organism evidence="3 4">
    <name type="scientific">Arthrobacter gyeryongensis</name>
    <dbReference type="NCBI Taxonomy" id="1650592"/>
    <lineage>
        <taxon>Bacteria</taxon>
        <taxon>Bacillati</taxon>
        <taxon>Actinomycetota</taxon>
        <taxon>Actinomycetes</taxon>
        <taxon>Micrococcales</taxon>
        <taxon>Micrococcaceae</taxon>
        <taxon>Arthrobacter</taxon>
    </lineage>
</organism>
<keyword evidence="1" id="KW-0472">Membrane</keyword>
<gene>
    <name evidence="3" type="ORF">GCM10023346_20490</name>
</gene>
<sequence>MEPTQLPEHHKVADLHPLTPGYQPEKHAVYFDAIENALGWTGEKAVRNIALTGSYGVGKSSILRRVAEDPDRKVIQVSLSTLGFGTESAATKAAATPSQEVDQAANPLRETKTNQIQKEIVKQLLYTQTPEKMPGSRYRRTSTFSPKREALFSLAAGVPVALTFFLLGWTSKLTALFTVPADLAITANIGMALVCAAFVLAVRYATHNKIRIDKVSAGAATITLSAASDTYFDEYLDEIVYFFEVVDADIVIFEDIDRFEDAHIFETLRALNTILNAAKQLDGRVIRFLYAIKDSIFEELGTRAAREAAARPDASHDPAFDAATLEVARANRTKFFDLVIPVVPFVTHQSARELMVAELRDLKHSISDDLIDLVAQRVADMRLIKNIRNEFVIFQQQVIKKSSLKLDDDRLFAMVLYKSTHLSDFERIKLGTSNLDTLYRESRQLVQEHTARLNAEVAVLRRRLRYVNDQSARSEKVGDAVRAYIALVLGHTGFSFNDIRYDGTPIPLDDMRTKGFWQKYAAGTADLSFTYHNPYRGVAQVSGLTREELERATGDSLDPSNWEFSARAEIDAEITAARRDIAFLSKADVSDLIGRPDLKMKRYAGAAVSFAERAASLLGSKLAVELVTQGFIDRYFTLYTSTFVGERVNANAMNFILKNVDTGSIDFYFPLSPEEAKAVLHERPRLAVREKSSYNFDFVDYLLNNDEASAETVLTNLRRNGDDEKQFLEAYLSSERDIVLLVGGLVRGWSDVLIVLAGDLELADEQRLLAVDGALSGLADGIDYSVSDDLTRYLQDNHTALKSFSQLQEASRAKRLAKVVNAADFLVPDLAPLSDSVRQAIIDVERFEVTRDNLLMAIAPSGDLSLNALQKTSKHVYQRIISDLGPYFALLTHDEQTVTDPDAFVSIIEGVDQVDRGSLSTVVGRAVDECCLPHLNGVAPGTWPALASHARFPSEFGNVAAYIEQYGIDGNLAVVLAAGTIAVDDDVEEAEKLELASELLNSAEHLPSAALRASLLESLHLENFLPASSVPTEPGEWVGRLVENRIIDDDAASFALIATDDWQGLEYAIRASRSIASFISPEILAPSDMTRFLASSKVPETLKRSVVERFAEFAVGADRDALQALTAYAVRYNARITWADVKQAACAHVDHSLTLNLMQRFLSGASLDHLTPVLEALGGDYPTLGAPNGRRRRFPNTGANRALLERLRELGTVHRIIPDGTDLKVNMKRQ</sequence>